<dbReference type="AlphaFoldDB" id="A0A2T2YK06"/>
<dbReference type="Gene3D" id="3.40.720.10">
    <property type="entry name" value="Alkaline Phosphatase, subunit A"/>
    <property type="match status" value="1"/>
</dbReference>
<dbReference type="OrthoDB" id="279982at2"/>
<evidence type="ECO:0000313" key="1">
    <source>
        <dbReference type="EMBL" id="PSR55847.1"/>
    </source>
</evidence>
<protein>
    <submittedName>
        <fullName evidence="1">Nucleotide pyrophosphatase</fullName>
    </submittedName>
</protein>
<sequence length="415" mass="47291">MRVLFRALKFLLFGFLFFISFFSGLAQVKKKKAVFIIVDGISADVLEKQNTPNLKKIAAASGYTRAHVGGERGGYSETPTISAVGYNSLLTGTWVNKHNVWDNEIAAPNYFYPTIFCYFETQYPDKKTAIFSTWLDNRTKLVGEGLPQTQNIKLDYHFDGLEQDTVKFPHDKESDYIHRIDEHVANEAARYIRAEAPDLSWVYLEYPDDMGHRYGDGEKMYRAIEMADDQIGRIWQAIEHRQQNYSEDWLIVITTDHGRDSQGKGHGGQSDRERTTWMVTNAKNLNARFQQNPGVVDIMPSLARFLNITIPPENEKEIDGVPFIGKISIAQPTAVYHAGQIAVSWQALESKGKVKIWVTTTNNYKTGGKDKYTLLKEVDLKDKKASLNVKFIPSDYYKIVLEAPLNTVNKWVVIK</sequence>
<dbReference type="GO" id="GO:0016787">
    <property type="term" value="F:hydrolase activity"/>
    <property type="evidence" value="ECO:0007669"/>
    <property type="project" value="UniProtKB-ARBA"/>
</dbReference>
<organism evidence="1 2">
    <name type="scientific">Adhaeribacter arboris</name>
    <dbReference type="NCBI Taxonomy" id="2072846"/>
    <lineage>
        <taxon>Bacteria</taxon>
        <taxon>Pseudomonadati</taxon>
        <taxon>Bacteroidota</taxon>
        <taxon>Cytophagia</taxon>
        <taxon>Cytophagales</taxon>
        <taxon>Hymenobacteraceae</taxon>
        <taxon>Adhaeribacter</taxon>
    </lineage>
</organism>
<dbReference type="Proteomes" id="UP000240357">
    <property type="component" value="Unassembled WGS sequence"/>
</dbReference>
<dbReference type="SUPFAM" id="SSF53649">
    <property type="entry name" value="Alkaline phosphatase-like"/>
    <property type="match status" value="1"/>
</dbReference>
<proteinExistence type="predicted"/>
<dbReference type="PANTHER" id="PTHR10151:SF120">
    <property type="entry name" value="BIS(5'-ADENOSYL)-TRIPHOSPHATASE"/>
    <property type="match status" value="1"/>
</dbReference>
<keyword evidence="2" id="KW-1185">Reference proteome</keyword>
<dbReference type="EMBL" id="PYFT01000001">
    <property type="protein sequence ID" value="PSR55847.1"/>
    <property type="molecule type" value="Genomic_DNA"/>
</dbReference>
<comment type="caution">
    <text evidence="1">The sequence shown here is derived from an EMBL/GenBank/DDBJ whole genome shotgun (WGS) entry which is preliminary data.</text>
</comment>
<reference evidence="1 2" key="1">
    <citation type="submission" date="2018-03" db="EMBL/GenBank/DDBJ databases">
        <title>Adhaeribacter sp. HMF7605 Genome sequencing and assembly.</title>
        <authorList>
            <person name="Kang H."/>
            <person name="Kang J."/>
            <person name="Cha I."/>
            <person name="Kim H."/>
            <person name="Joh K."/>
        </authorList>
    </citation>
    <scope>NUCLEOTIDE SEQUENCE [LARGE SCALE GENOMIC DNA]</scope>
    <source>
        <strain evidence="1 2">HMF7605</strain>
    </source>
</reference>
<gene>
    <name evidence="1" type="ORF">AHMF7605_21265</name>
</gene>
<accession>A0A2T2YK06</accession>
<dbReference type="InterPro" id="IPR002591">
    <property type="entry name" value="Phosphodiest/P_Trfase"/>
</dbReference>
<dbReference type="InterPro" id="IPR017850">
    <property type="entry name" value="Alkaline_phosphatase_core_sf"/>
</dbReference>
<dbReference type="Pfam" id="PF01663">
    <property type="entry name" value="Phosphodiest"/>
    <property type="match status" value="1"/>
</dbReference>
<dbReference type="RefSeq" id="WP_106932028.1">
    <property type="nucleotide sequence ID" value="NZ_PYFT01000001.1"/>
</dbReference>
<evidence type="ECO:0000313" key="2">
    <source>
        <dbReference type="Proteomes" id="UP000240357"/>
    </source>
</evidence>
<name>A0A2T2YK06_9BACT</name>
<dbReference type="PANTHER" id="PTHR10151">
    <property type="entry name" value="ECTONUCLEOTIDE PYROPHOSPHATASE/PHOSPHODIESTERASE"/>
    <property type="match status" value="1"/>
</dbReference>